<organism evidence="2">
    <name type="scientific">marine sediment metagenome</name>
    <dbReference type="NCBI Taxonomy" id="412755"/>
    <lineage>
        <taxon>unclassified sequences</taxon>
        <taxon>metagenomes</taxon>
        <taxon>ecological metagenomes</taxon>
    </lineage>
</organism>
<comment type="caution">
    <text evidence="2">The sequence shown here is derived from an EMBL/GenBank/DDBJ whole genome shotgun (WGS) entry which is preliminary data.</text>
</comment>
<feature type="region of interest" description="Disordered" evidence="1">
    <location>
        <begin position="1"/>
        <end position="22"/>
    </location>
</feature>
<evidence type="ECO:0000256" key="1">
    <source>
        <dbReference type="SAM" id="MobiDB-lite"/>
    </source>
</evidence>
<accession>A0A0F9BMT1</accession>
<reference evidence="2" key="1">
    <citation type="journal article" date="2015" name="Nature">
        <title>Complex archaea that bridge the gap between prokaryotes and eukaryotes.</title>
        <authorList>
            <person name="Spang A."/>
            <person name="Saw J.H."/>
            <person name="Jorgensen S.L."/>
            <person name="Zaremba-Niedzwiedzka K."/>
            <person name="Martijn J."/>
            <person name="Lind A.E."/>
            <person name="van Eijk R."/>
            <person name="Schleper C."/>
            <person name="Guy L."/>
            <person name="Ettema T.J."/>
        </authorList>
    </citation>
    <scope>NUCLEOTIDE SEQUENCE</scope>
</reference>
<sequence>MQSAVDHEAEIATFGGPSTSPERELMVRTIEQAKDDLMGAEGGKHVKDALEWFNTPSPTPCRGDRPWLYSFHSICEQLDLDVDTIRRGILARYEAK</sequence>
<dbReference type="EMBL" id="LAZR01051193">
    <property type="protein sequence ID" value="KKK85686.1"/>
    <property type="molecule type" value="Genomic_DNA"/>
</dbReference>
<dbReference type="AlphaFoldDB" id="A0A0F9BMT1"/>
<feature type="compositionally biased region" description="Basic and acidic residues" evidence="1">
    <location>
        <begin position="1"/>
        <end position="10"/>
    </location>
</feature>
<gene>
    <name evidence="2" type="ORF">LCGC14_2770810</name>
</gene>
<name>A0A0F9BMT1_9ZZZZ</name>
<evidence type="ECO:0000313" key="2">
    <source>
        <dbReference type="EMBL" id="KKK85686.1"/>
    </source>
</evidence>
<proteinExistence type="predicted"/>
<protein>
    <submittedName>
        <fullName evidence="2">Uncharacterized protein</fullName>
    </submittedName>
</protein>